<dbReference type="Gene3D" id="1.10.10.10">
    <property type="entry name" value="Winged helix-like DNA-binding domain superfamily/Winged helix DNA-binding domain"/>
    <property type="match status" value="1"/>
</dbReference>
<gene>
    <name evidence="5" type="ORF">GNQ08_26140</name>
</gene>
<dbReference type="InterPro" id="IPR057727">
    <property type="entry name" value="WCX_dom"/>
</dbReference>
<evidence type="ECO:0000313" key="6">
    <source>
        <dbReference type="Proteomes" id="UP000442469"/>
    </source>
</evidence>
<dbReference type="RefSeq" id="WP_155621164.1">
    <property type="nucleotide sequence ID" value="NZ_WNZZ01000031.1"/>
</dbReference>
<accession>A0A6N8F1N1</accession>
<dbReference type="InterPro" id="IPR036390">
    <property type="entry name" value="WH_DNA-bd_sf"/>
</dbReference>
<evidence type="ECO:0000259" key="3">
    <source>
        <dbReference type="Pfam" id="PF13280"/>
    </source>
</evidence>
<feature type="domain" description="WCX" evidence="4">
    <location>
        <begin position="261"/>
        <end position="339"/>
    </location>
</feature>
<dbReference type="InterPro" id="IPR051534">
    <property type="entry name" value="CBASS_pafABC_assoc_protein"/>
</dbReference>
<dbReference type="PANTHER" id="PTHR34580:SF3">
    <property type="entry name" value="PROTEIN PAFB"/>
    <property type="match status" value="1"/>
</dbReference>
<dbReference type="InterPro" id="IPR013196">
    <property type="entry name" value="HTH_11"/>
</dbReference>
<dbReference type="InterPro" id="IPR036388">
    <property type="entry name" value="WH-like_DNA-bd_sf"/>
</dbReference>
<feature type="region of interest" description="Disordered" evidence="1">
    <location>
        <begin position="205"/>
        <end position="259"/>
    </location>
</feature>
<feature type="domain" description="WYL" evidence="3">
    <location>
        <begin position="138"/>
        <end position="202"/>
    </location>
</feature>
<evidence type="ECO:0000256" key="1">
    <source>
        <dbReference type="SAM" id="MobiDB-lite"/>
    </source>
</evidence>
<dbReference type="InterPro" id="IPR028349">
    <property type="entry name" value="PafC-like"/>
</dbReference>
<dbReference type="PROSITE" id="PS52050">
    <property type="entry name" value="WYL"/>
    <property type="match status" value="1"/>
</dbReference>
<evidence type="ECO:0000259" key="2">
    <source>
        <dbReference type="Pfam" id="PF08279"/>
    </source>
</evidence>
<dbReference type="InterPro" id="IPR026881">
    <property type="entry name" value="WYL_dom"/>
</dbReference>
<dbReference type="AlphaFoldDB" id="A0A6N8F1N1"/>
<evidence type="ECO:0000313" key="5">
    <source>
        <dbReference type="EMBL" id="MUG25845.1"/>
    </source>
</evidence>
<feature type="domain" description="Helix-turn-helix type 11" evidence="2">
    <location>
        <begin position="6"/>
        <end position="60"/>
    </location>
</feature>
<dbReference type="Pfam" id="PF13280">
    <property type="entry name" value="WYL"/>
    <property type="match status" value="1"/>
</dbReference>
<feature type="compositionally biased region" description="Basic and acidic residues" evidence="1">
    <location>
        <begin position="214"/>
        <end position="235"/>
    </location>
</feature>
<dbReference type="Pfam" id="PF08279">
    <property type="entry name" value="HTH_11"/>
    <property type="match status" value="1"/>
</dbReference>
<dbReference type="SUPFAM" id="SSF46785">
    <property type="entry name" value="Winged helix' DNA-binding domain"/>
    <property type="match status" value="1"/>
</dbReference>
<protein>
    <submittedName>
        <fullName evidence="5">WYL domain-containing protein</fullName>
    </submittedName>
</protein>
<organism evidence="5 6">
    <name type="scientific">Paenibacillus macerans</name>
    <name type="common">Bacillus macerans</name>
    <dbReference type="NCBI Taxonomy" id="44252"/>
    <lineage>
        <taxon>Bacteria</taxon>
        <taxon>Bacillati</taxon>
        <taxon>Bacillota</taxon>
        <taxon>Bacilli</taxon>
        <taxon>Bacillales</taxon>
        <taxon>Paenibacillaceae</taxon>
        <taxon>Paenibacillus</taxon>
    </lineage>
</organism>
<reference evidence="5 6" key="1">
    <citation type="submission" date="2019-11" db="EMBL/GenBank/DDBJ databases">
        <title>Draft genome sequences of five Paenibacillus species of dairy origin.</title>
        <authorList>
            <person name="Olajide A.M."/>
            <person name="Chen S."/>
            <person name="Lapointe G."/>
        </authorList>
    </citation>
    <scope>NUCLEOTIDE SEQUENCE [LARGE SCALE GENOMIC DNA]</scope>
    <source>
        <strain evidence="5 6">3CT49</strain>
    </source>
</reference>
<dbReference type="Proteomes" id="UP000442469">
    <property type="component" value="Unassembled WGS sequence"/>
</dbReference>
<dbReference type="PANTHER" id="PTHR34580">
    <property type="match status" value="1"/>
</dbReference>
<dbReference type="PIRSF" id="PIRSF016838">
    <property type="entry name" value="PafC"/>
    <property type="match status" value="1"/>
</dbReference>
<dbReference type="Pfam" id="PF25583">
    <property type="entry name" value="WCX"/>
    <property type="match status" value="1"/>
</dbReference>
<proteinExistence type="predicted"/>
<name>A0A6N8F1N1_PAEMA</name>
<dbReference type="EMBL" id="WNZZ01000031">
    <property type="protein sequence ID" value="MUG25845.1"/>
    <property type="molecule type" value="Genomic_DNA"/>
</dbReference>
<sequence>MKRMDRMMAIVMALQQRPETALSLADKLEVSKRTVLRDIQALSEIGVPISAVSGPGGGYRLMDGYRLPPLQFDAGEALTVLLALDAMAKYSDSPFGQAKWTAADKIRSALPGPMLGQIAPLLQHVEMEVPDRRYKTPHLKALMSHAAAGRWLRVLYRSQNYRRHLTIRPKRVYAANGFWYCEAESLEHGEPRTFRVDRFEDIAETSPPQAAGAEQREGGTDVKGVKGIEGDRDVSDINGSSDVTDVKSGKESTAPPAGKNAVHLRVKLTYRGSLLAEQDPHFGHEVQQTGDEEWLLDCRLPASELNWAVSFFFAMGPDAEVAEPQELRRAIRERALALAQKYQ</sequence>
<evidence type="ECO:0000259" key="4">
    <source>
        <dbReference type="Pfam" id="PF25583"/>
    </source>
</evidence>
<comment type="caution">
    <text evidence="5">The sequence shown here is derived from an EMBL/GenBank/DDBJ whole genome shotgun (WGS) entry which is preliminary data.</text>
</comment>